<evidence type="ECO:0000313" key="2">
    <source>
        <dbReference type="Proteomes" id="UP000006556"/>
    </source>
</evidence>
<organism evidence="1 2">
    <name type="scientific">Pelotomaculum thermopropionicum (strain DSM 13744 / JCM 10971 / SI)</name>
    <dbReference type="NCBI Taxonomy" id="370438"/>
    <lineage>
        <taxon>Bacteria</taxon>
        <taxon>Bacillati</taxon>
        <taxon>Bacillota</taxon>
        <taxon>Clostridia</taxon>
        <taxon>Eubacteriales</taxon>
        <taxon>Desulfotomaculaceae</taxon>
        <taxon>Pelotomaculum</taxon>
    </lineage>
</organism>
<dbReference type="NCBIfam" id="NF045669">
    <property type="entry name" value="DVU1555_fam_CGA"/>
    <property type="match status" value="1"/>
</dbReference>
<dbReference type="InterPro" id="IPR010181">
    <property type="entry name" value="CGCAxxGCC_motif"/>
</dbReference>
<evidence type="ECO:0000313" key="1">
    <source>
        <dbReference type="EMBL" id="BAF58864.1"/>
    </source>
</evidence>
<dbReference type="eggNOG" id="ENOG5032ZHX">
    <property type="taxonomic scope" value="Bacteria"/>
</dbReference>
<dbReference type="EMBL" id="AP009389">
    <property type="protein sequence ID" value="BAF58864.1"/>
    <property type="molecule type" value="Genomic_DNA"/>
</dbReference>
<dbReference type="Proteomes" id="UP000006556">
    <property type="component" value="Chromosome"/>
</dbReference>
<dbReference type="HOGENOM" id="CLU_091283_4_0_9"/>
<dbReference type="SUPFAM" id="SSF48695">
    <property type="entry name" value="Multiheme cytochromes"/>
    <property type="match status" value="1"/>
</dbReference>
<gene>
    <name evidence="1" type="ordered locus">PTH_0683</name>
</gene>
<name>A5D4G6_PELTS</name>
<accession>A5D4G6</accession>
<proteinExistence type="predicted"/>
<dbReference type="KEGG" id="pth:PTH_0683"/>
<reference evidence="2" key="1">
    <citation type="journal article" date="2008" name="Genome Res.">
        <title>The genome of Pelotomaculum thermopropionicum reveals niche-associated evolution in anaerobic microbiota.</title>
        <authorList>
            <person name="Kosaka T."/>
            <person name="Kato S."/>
            <person name="Shimoyama T."/>
            <person name="Ishii S."/>
            <person name="Abe T."/>
            <person name="Watanabe K."/>
        </authorList>
    </citation>
    <scope>NUCLEOTIDE SEQUENCE [LARGE SCALE GENOMIC DNA]</scope>
    <source>
        <strain evidence="2">DSM 13744 / JCM 10971 / SI</strain>
    </source>
</reference>
<dbReference type="InterPro" id="IPR036280">
    <property type="entry name" value="Multihaem_cyt_sf"/>
</dbReference>
<dbReference type="AlphaFoldDB" id="A5D4G6"/>
<dbReference type="STRING" id="370438.PTH_0683"/>
<keyword evidence="2" id="KW-1185">Reference proteome</keyword>
<dbReference type="Pfam" id="PF09719">
    <property type="entry name" value="C_GCAxxG_C_C"/>
    <property type="match status" value="1"/>
</dbReference>
<sequence>MLAGKGHKAGMNDELFRMMELYQQGFNCSQILLLLGLENLGRSSPDLIRAMTGLGGGLGFSGKICGALTGGVCLLGLYAGRGAPEEKEHDRFLLLIDELVQWFEGEAGRLYGGINCADILGEELTYRAVTPKCGTLIGSTYNKVKEILVSNGINPAGEEK</sequence>
<protein>
    <submittedName>
        <fullName evidence="1">Hypothetical membrane protein</fullName>
    </submittedName>
</protein>